<dbReference type="InterPro" id="IPR019703">
    <property type="entry name" value="YbjO_DH-like"/>
</dbReference>
<evidence type="ECO:0000313" key="3">
    <source>
        <dbReference type="Proteomes" id="UP000263881"/>
    </source>
</evidence>
<keyword evidence="1" id="KW-1133">Transmembrane helix</keyword>
<feature type="transmembrane region" description="Helical" evidence="1">
    <location>
        <begin position="98"/>
        <end position="120"/>
    </location>
</feature>
<accession>A0AAD0SN35</accession>
<evidence type="ECO:0000256" key="1">
    <source>
        <dbReference type="SAM" id="Phobius"/>
    </source>
</evidence>
<evidence type="ECO:0000313" key="2">
    <source>
        <dbReference type="EMBL" id="AXW88223.1"/>
    </source>
</evidence>
<dbReference type="Proteomes" id="UP000263881">
    <property type="component" value="Chromosome"/>
</dbReference>
<feature type="transmembrane region" description="Helical" evidence="1">
    <location>
        <begin position="68"/>
        <end position="91"/>
    </location>
</feature>
<sequence>MVYGEESLILSIKKDALRLYRRGTPVAVMVAGTGIIATRCVGLALVIGELGLEGFSGWLSDSAAQWDTTLLMLAAWLLFCLEVRCGFAVLYGRDWGRWCYLACQGLTVLYLLVASVANVLPPIFYLSAEDEMGVLQQLLEHKAADVVMLLLLFVPRRSQRFFMRHK</sequence>
<organism evidence="2 3">
    <name type="scientific">Lonsdalea britannica</name>
    <dbReference type="NCBI Taxonomy" id="1082704"/>
    <lineage>
        <taxon>Bacteria</taxon>
        <taxon>Pseudomonadati</taxon>
        <taxon>Pseudomonadota</taxon>
        <taxon>Gammaproteobacteria</taxon>
        <taxon>Enterobacterales</taxon>
        <taxon>Pectobacteriaceae</taxon>
        <taxon>Lonsdalea</taxon>
    </lineage>
</organism>
<gene>
    <name evidence="2" type="ORF">CKQ53_15415</name>
</gene>
<feature type="transmembrane region" description="Helical" evidence="1">
    <location>
        <begin position="132"/>
        <end position="154"/>
    </location>
</feature>
<dbReference type="Pfam" id="PF10767">
    <property type="entry name" value="YbjO_DH-like"/>
    <property type="match status" value="1"/>
</dbReference>
<feature type="transmembrane region" description="Helical" evidence="1">
    <location>
        <begin position="26"/>
        <end position="48"/>
    </location>
</feature>
<dbReference type="RefSeq" id="WP_099045391.1">
    <property type="nucleotide sequence ID" value="NZ_LUTO01000028.1"/>
</dbReference>
<keyword evidence="1" id="KW-0472">Membrane</keyword>
<reference evidence="2 3" key="1">
    <citation type="submission" date="2017-08" db="EMBL/GenBank/DDBJ databases">
        <title>Comparative genomics of bacteria isolated from necrotic lesions of AOD affected trees.</title>
        <authorList>
            <person name="Doonan J."/>
            <person name="Denman S."/>
            <person name="McDonald J.E."/>
        </authorList>
    </citation>
    <scope>NUCLEOTIDE SEQUENCE [LARGE SCALE GENOMIC DNA]</scope>
    <source>
        <strain evidence="2 3">477</strain>
    </source>
</reference>
<protein>
    <recommendedName>
        <fullName evidence="4">DUF2593 domain-containing protein</fullName>
    </recommendedName>
</protein>
<dbReference type="AlphaFoldDB" id="A0AAD0SN35"/>
<keyword evidence="3" id="KW-1185">Reference proteome</keyword>
<proteinExistence type="predicted"/>
<keyword evidence="1" id="KW-0812">Transmembrane</keyword>
<dbReference type="KEGG" id="lbq:CKQ53_15415"/>
<dbReference type="EMBL" id="CP023009">
    <property type="protein sequence ID" value="AXW88223.1"/>
    <property type="molecule type" value="Genomic_DNA"/>
</dbReference>
<name>A0AAD0SN35_9GAMM</name>
<evidence type="ECO:0008006" key="4">
    <source>
        <dbReference type="Google" id="ProtNLM"/>
    </source>
</evidence>